<accession>A0A1G7GXC0</accession>
<dbReference type="RefSeq" id="WP_093007211.1">
    <property type="nucleotide sequence ID" value="NZ_FNBC01000016.1"/>
</dbReference>
<dbReference type="PANTHER" id="PTHR43680:SF2">
    <property type="entry name" value="NITRATE REDUCTASE MOLYBDENUM COFACTOR ASSEMBLY CHAPERONE NARJ"/>
    <property type="match status" value="1"/>
</dbReference>
<name>A0A1G7GXC0_9DEIN</name>
<dbReference type="GO" id="GO:0051131">
    <property type="term" value="P:chaperone-mediated protein complex assembly"/>
    <property type="evidence" value="ECO:0007669"/>
    <property type="project" value="InterPro"/>
</dbReference>
<keyword evidence="1" id="KW-0534">Nitrate assimilation</keyword>
<organism evidence="2 3">
    <name type="scientific">Thermus arciformis</name>
    <dbReference type="NCBI Taxonomy" id="482827"/>
    <lineage>
        <taxon>Bacteria</taxon>
        <taxon>Thermotogati</taxon>
        <taxon>Deinococcota</taxon>
        <taxon>Deinococci</taxon>
        <taxon>Thermales</taxon>
        <taxon>Thermaceae</taxon>
        <taxon>Thermus</taxon>
    </lineage>
</organism>
<dbReference type="InterPro" id="IPR036411">
    <property type="entry name" value="TorD-like_sf"/>
</dbReference>
<gene>
    <name evidence="2" type="ORF">SAMN04488243_11631</name>
</gene>
<proteinExistence type="predicted"/>
<evidence type="ECO:0000313" key="2">
    <source>
        <dbReference type="EMBL" id="SDE92810.1"/>
    </source>
</evidence>
<dbReference type="AlphaFoldDB" id="A0A1G7GXC0"/>
<reference evidence="3" key="1">
    <citation type="submission" date="2016-10" db="EMBL/GenBank/DDBJ databases">
        <authorList>
            <person name="Varghese N."/>
            <person name="Submissions S."/>
        </authorList>
    </citation>
    <scope>NUCLEOTIDE SEQUENCE [LARGE SCALE GENOMIC DNA]</scope>
    <source>
        <strain evidence="3">CGMCC 1.6992</strain>
    </source>
</reference>
<dbReference type="EMBL" id="FNBC01000016">
    <property type="protein sequence ID" value="SDE92810.1"/>
    <property type="molecule type" value="Genomic_DNA"/>
</dbReference>
<dbReference type="STRING" id="482827.SAMN04488243_11631"/>
<keyword evidence="3" id="KW-1185">Reference proteome</keyword>
<dbReference type="Proteomes" id="UP000199446">
    <property type="component" value="Unassembled WGS sequence"/>
</dbReference>
<evidence type="ECO:0000256" key="1">
    <source>
        <dbReference type="ARBA" id="ARBA00023063"/>
    </source>
</evidence>
<evidence type="ECO:0000313" key="3">
    <source>
        <dbReference type="Proteomes" id="UP000199446"/>
    </source>
</evidence>
<dbReference type="GO" id="GO:0051082">
    <property type="term" value="F:unfolded protein binding"/>
    <property type="evidence" value="ECO:0007669"/>
    <property type="project" value="InterPro"/>
</dbReference>
<dbReference type="PANTHER" id="PTHR43680">
    <property type="entry name" value="NITRATE REDUCTASE MOLYBDENUM COFACTOR ASSEMBLY CHAPERONE"/>
    <property type="match status" value="1"/>
</dbReference>
<dbReference type="InterPro" id="IPR020945">
    <property type="entry name" value="DMSO/NO3_reduct_chaperone"/>
</dbReference>
<dbReference type="Pfam" id="PF02613">
    <property type="entry name" value="Nitrate_red_del"/>
    <property type="match status" value="1"/>
</dbReference>
<dbReference type="SUPFAM" id="SSF89155">
    <property type="entry name" value="TorD-like"/>
    <property type="match status" value="1"/>
</dbReference>
<dbReference type="OrthoDB" id="8478585at2"/>
<dbReference type="GO" id="GO:0042128">
    <property type="term" value="P:nitrate assimilation"/>
    <property type="evidence" value="ECO:0007669"/>
    <property type="project" value="UniProtKB-KW"/>
</dbReference>
<dbReference type="InterPro" id="IPR003765">
    <property type="entry name" value="NO3_reductase_chaperone_NarJ"/>
</dbReference>
<dbReference type="GO" id="GO:0016530">
    <property type="term" value="F:metallochaperone activity"/>
    <property type="evidence" value="ECO:0007669"/>
    <property type="project" value="TreeGrafter"/>
</dbReference>
<protein>
    <submittedName>
        <fullName evidence="2">Respiratory nitrate reductase chaperone NarJ</fullName>
    </submittedName>
</protein>
<sequence length="171" mass="19505">MPGNPNLLETLALALDYPMPGRLEELWRRWIGCPRGPAKQKLERFLRQVEDLSLGEWEELYTRTLDLTPTTAPYVGFAVYGESYQRGELLAALVRAFRELELDPGSELPDHLANVLRYLARVEEPLPELAEILPRALSEMHKTLKTLDAKNPYLLILEAVQEALQGDLARR</sequence>